<protein>
    <submittedName>
        <fullName evidence="1">Uncharacterized protein</fullName>
    </submittedName>
</protein>
<gene>
    <name evidence="1" type="ORF">SAMN05216403_1292</name>
</gene>
<dbReference type="AlphaFoldDB" id="A0A1H5XBZ8"/>
<evidence type="ECO:0000313" key="2">
    <source>
        <dbReference type="Proteomes" id="UP000236751"/>
    </source>
</evidence>
<organism evidence="1 2">
    <name type="scientific">Nitrosospira multiformis (strain ATCC 25196 / NCIMB 11849 / C 71)</name>
    <dbReference type="NCBI Taxonomy" id="323848"/>
    <lineage>
        <taxon>Bacteria</taxon>
        <taxon>Pseudomonadati</taxon>
        <taxon>Pseudomonadota</taxon>
        <taxon>Betaproteobacteria</taxon>
        <taxon>Nitrosomonadales</taxon>
        <taxon>Nitrosomonadaceae</taxon>
        <taxon>Nitrosospira</taxon>
    </lineage>
</organism>
<dbReference type="Proteomes" id="UP000236751">
    <property type="component" value="Unassembled WGS sequence"/>
</dbReference>
<evidence type="ECO:0000313" key="1">
    <source>
        <dbReference type="EMBL" id="SEG09278.1"/>
    </source>
</evidence>
<name>A0A1H5XBZ8_NITMU</name>
<accession>A0A1H5XBZ8</accession>
<proteinExistence type="predicted"/>
<sequence>MNGQEHTNGNSVTVTPSPFRFHQLLPRGTNSFLLVLNNHSRLRFLLVFSSPSSVPFALEAPRSAVTGGAGGRIGARADRSTDILHSFCTRGGRRARC</sequence>
<reference evidence="1 2" key="1">
    <citation type="submission" date="2016-10" db="EMBL/GenBank/DDBJ databases">
        <authorList>
            <person name="de Groot N.N."/>
        </authorList>
    </citation>
    <scope>NUCLEOTIDE SEQUENCE [LARGE SCALE GENOMIC DNA]</scope>
    <source>
        <strain evidence="1 2">Nl13</strain>
    </source>
</reference>
<dbReference type="EMBL" id="FNVK01000029">
    <property type="protein sequence ID" value="SEG09278.1"/>
    <property type="molecule type" value="Genomic_DNA"/>
</dbReference>